<dbReference type="GO" id="GO:0004022">
    <property type="term" value="F:alcohol dehydrogenase (NAD+) activity"/>
    <property type="evidence" value="ECO:0007669"/>
    <property type="project" value="TreeGrafter"/>
</dbReference>
<proteinExistence type="predicted"/>
<evidence type="ECO:0000313" key="3">
    <source>
        <dbReference type="Proteomes" id="UP000095746"/>
    </source>
</evidence>
<evidence type="ECO:0000313" key="2">
    <source>
        <dbReference type="EMBL" id="CUP94013.1"/>
    </source>
</evidence>
<dbReference type="PANTHER" id="PTHR11496:SF102">
    <property type="entry name" value="ALCOHOL DEHYDROGENASE 4"/>
    <property type="match status" value="1"/>
</dbReference>
<protein>
    <submittedName>
        <fullName evidence="2">1,3-propanediol dehydrogenase</fullName>
        <ecNumber evidence="2">1.1.1.202</ecNumber>
    </submittedName>
</protein>
<dbReference type="InterPro" id="IPR056798">
    <property type="entry name" value="ADH_Fe_C"/>
</dbReference>
<accession>A0A174S8B3</accession>
<dbReference type="Pfam" id="PF25137">
    <property type="entry name" value="ADH_Fe_C"/>
    <property type="match status" value="1"/>
</dbReference>
<sequence>MAWADTLGGLTNASAGVTLPHGLGMQIGGHCPHVTHGQSLAVFYPAFTRYTYPAAEHKFATVGRIFEPSLERESDAVAAERSCDAIDCFLKRIGLWINFRELNVTKEDIREIADCGQVLGDYANNPRVATIPEMYELLMSCYDRK</sequence>
<keyword evidence="2" id="KW-0560">Oxidoreductase</keyword>
<organism evidence="2 3">
    <name type="scientific">Flavonifractor plautii</name>
    <name type="common">Fusobacterium plautii</name>
    <dbReference type="NCBI Taxonomy" id="292800"/>
    <lineage>
        <taxon>Bacteria</taxon>
        <taxon>Bacillati</taxon>
        <taxon>Bacillota</taxon>
        <taxon>Clostridia</taxon>
        <taxon>Eubacteriales</taxon>
        <taxon>Oscillospiraceae</taxon>
        <taxon>Flavonifractor</taxon>
    </lineage>
</organism>
<dbReference type="GO" id="GO:0047516">
    <property type="term" value="F:1,3-propanediol dehydrogenase activity"/>
    <property type="evidence" value="ECO:0007669"/>
    <property type="project" value="UniProtKB-EC"/>
</dbReference>
<dbReference type="AlphaFoldDB" id="A0A174S8B3"/>
<dbReference type="SUPFAM" id="SSF56796">
    <property type="entry name" value="Dehydroquinate synthase-like"/>
    <property type="match status" value="1"/>
</dbReference>
<dbReference type="PANTHER" id="PTHR11496">
    <property type="entry name" value="ALCOHOL DEHYDROGENASE"/>
    <property type="match status" value="1"/>
</dbReference>
<dbReference type="Gene3D" id="1.20.1090.10">
    <property type="entry name" value="Dehydroquinate synthase-like - alpha domain"/>
    <property type="match status" value="1"/>
</dbReference>
<dbReference type="EMBL" id="CYZT01000577">
    <property type="protein sequence ID" value="CUP94013.1"/>
    <property type="molecule type" value="Genomic_DNA"/>
</dbReference>
<name>A0A174S8B3_FLAPL</name>
<gene>
    <name evidence="2" type="primary">dhaT_2</name>
    <name evidence="2" type="ORF">ERS852411_03777</name>
</gene>
<dbReference type="EC" id="1.1.1.202" evidence="2"/>
<feature type="domain" description="Fe-containing alcohol dehydrogenase-like C-terminal" evidence="1">
    <location>
        <begin position="1"/>
        <end position="140"/>
    </location>
</feature>
<evidence type="ECO:0000259" key="1">
    <source>
        <dbReference type="Pfam" id="PF25137"/>
    </source>
</evidence>
<dbReference type="InterPro" id="IPR039697">
    <property type="entry name" value="Alcohol_dehydrogenase_Fe"/>
</dbReference>
<reference evidence="2 3" key="1">
    <citation type="submission" date="2015-09" db="EMBL/GenBank/DDBJ databases">
        <authorList>
            <consortium name="Pathogen Informatics"/>
        </authorList>
    </citation>
    <scope>NUCLEOTIDE SEQUENCE [LARGE SCALE GENOMIC DNA]</scope>
    <source>
        <strain evidence="2 3">2789STDY5608854</strain>
    </source>
</reference>
<dbReference type="Proteomes" id="UP000095746">
    <property type="component" value="Unassembled WGS sequence"/>
</dbReference>